<dbReference type="Gene3D" id="3.30.10.20">
    <property type="match status" value="3"/>
</dbReference>
<feature type="compositionally biased region" description="Low complexity" evidence="11">
    <location>
        <begin position="590"/>
        <end position="602"/>
    </location>
</feature>
<dbReference type="CDD" id="cd06577">
    <property type="entry name" value="PASTA_pknB"/>
    <property type="match status" value="3"/>
</dbReference>
<comment type="catalytic activity">
    <reaction evidence="9">
        <text>L-seryl-[protein] + ATP = O-phospho-L-seryl-[protein] + ADP + H(+)</text>
        <dbReference type="Rhea" id="RHEA:17989"/>
        <dbReference type="Rhea" id="RHEA-COMP:9863"/>
        <dbReference type="Rhea" id="RHEA-COMP:11604"/>
        <dbReference type="ChEBI" id="CHEBI:15378"/>
        <dbReference type="ChEBI" id="CHEBI:29999"/>
        <dbReference type="ChEBI" id="CHEBI:30616"/>
        <dbReference type="ChEBI" id="CHEBI:83421"/>
        <dbReference type="ChEBI" id="CHEBI:456216"/>
        <dbReference type="EC" id="2.7.11.1"/>
    </reaction>
</comment>
<dbReference type="FunFam" id="1.10.510.10:FF:000021">
    <property type="entry name" value="Serine/threonine protein kinase"/>
    <property type="match status" value="1"/>
</dbReference>
<dbReference type="RefSeq" id="WP_089011856.1">
    <property type="nucleotide sequence ID" value="NZ_LT607754.1"/>
</dbReference>
<evidence type="ECO:0000259" key="13">
    <source>
        <dbReference type="PROSITE" id="PS50011"/>
    </source>
</evidence>
<dbReference type="EC" id="2.7.11.1" evidence="1"/>
<sequence>MTAQARLLGGRYQVGELLGYGGMAEVHRGRDLRLGRDVAIKMLRADLARDATFQMRFRREAQNAASLNHPAIVAVYDTGEETAPTGETLPFIVMEFVNGRTLKELLGVEGRLQPRRALEICADMCAALEFSHRHGIIHRDIKPGNVMLTQTGQVKVMDFGIARALASGATTMTQTSAVIGTAQYLSPEQARGEAVDARSDVYAAGCVLFELLCGHPPFVGDSPVSVAYQHVREAPPTPSDINPDVNPAVDAIVLKALSKNPLNRYQSAGEMRADLLRAAAGRPVLATPVLREDETAPMAPAAAGYPTQVMGPQSRQVPARVGDAGKRKSSSWVIATFAALGVLAVIALVAALLLNRGGTEKVAVPDLKGKTEAVARATIQQAGLSPLLGDPVAGTDCTKGTVVNQDPAPNTPLEQNRKVTYQLCAGPKQVTIPPVVGNRLDNVKQQLAALNLTVDEQYVDSGEAKDTVIDVDPKAGTKVPEGSPVKVKVSRGNVNKVPDVVGFTKDRAVKALKDAGYDNVRVVDGDEVAPDQVGTVTRQSPDAQSNWAKDKRVTIEIGIAAPTPTETPASPTSPAPTGTPTAPGGGGGWPLPTTRPPGAATQ</sequence>
<keyword evidence="16" id="KW-1185">Reference proteome</keyword>
<dbReference type="PROSITE" id="PS00108">
    <property type="entry name" value="PROTEIN_KINASE_ST"/>
    <property type="match status" value="1"/>
</dbReference>
<keyword evidence="5 10" id="KW-0547">Nucleotide-binding</keyword>
<keyword evidence="12" id="KW-0472">Membrane</keyword>
<evidence type="ECO:0000259" key="14">
    <source>
        <dbReference type="PROSITE" id="PS51178"/>
    </source>
</evidence>
<dbReference type="FunFam" id="3.30.200.20:FF:000035">
    <property type="entry name" value="Serine/threonine protein kinase Stk1"/>
    <property type="match status" value="1"/>
</dbReference>
<dbReference type="PROSITE" id="PS00107">
    <property type="entry name" value="PROTEIN_KINASE_ATP"/>
    <property type="match status" value="1"/>
</dbReference>
<keyword evidence="6 15" id="KW-0418">Kinase</keyword>
<organism evidence="15 16">
    <name type="scientific">Micromonospora inositola</name>
    <dbReference type="NCBI Taxonomy" id="47865"/>
    <lineage>
        <taxon>Bacteria</taxon>
        <taxon>Bacillati</taxon>
        <taxon>Actinomycetota</taxon>
        <taxon>Actinomycetes</taxon>
        <taxon>Micromonosporales</taxon>
        <taxon>Micromonosporaceae</taxon>
        <taxon>Micromonospora</taxon>
    </lineage>
</organism>
<evidence type="ECO:0000256" key="7">
    <source>
        <dbReference type="ARBA" id="ARBA00022840"/>
    </source>
</evidence>
<keyword evidence="3" id="KW-0808">Transferase</keyword>
<feature type="transmembrane region" description="Helical" evidence="12">
    <location>
        <begin position="332"/>
        <end position="354"/>
    </location>
</feature>
<dbReference type="InterPro" id="IPR005543">
    <property type="entry name" value="PASTA_dom"/>
</dbReference>
<feature type="binding site" evidence="10">
    <location>
        <position position="41"/>
    </location>
    <ligand>
        <name>ATP</name>
        <dbReference type="ChEBI" id="CHEBI:30616"/>
    </ligand>
</feature>
<dbReference type="EMBL" id="LT607754">
    <property type="protein sequence ID" value="SCG49319.1"/>
    <property type="molecule type" value="Genomic_DNA"/>
</dbReference>
<dbReference type="Pfam" id="PF00069">
    <property type="entry name" value="Pkinase"/>
    <property type="match status" value="1"/>
</dbReference>
<feature type="domain" description="Protein kinase" evidence="13">
    <location>
        <begin position="12"/>
        <end position="276"/>
    </location>
</feature>
<evidence type="ECO:0000256" key="3">
    <source>
        <dbReference type="ARBA" id="ARBA00022679"/>
    </source>
</evidence>
<evidence type="ECO:0000256" key="8">
    <source>
        <dbReference type="ARBA" id="ARBA00047899"/>
    </source>
</evidence>
<evidence type="ECO:0000256" key="5">
    <source>
        <dbReference type="ARBA" id="ARBA00022741"/>
    </source>
</evidence>
<evidence type="ECO:0000256" key="11">
    <source>
        <dbReference type="SAM" id="MobiDB-lite"/>
    </source>
</evidence>
<feature type="region of interest" description="Disordered" evidence="11">
    <location>
        <begin position="559"/>
        <end position="602"/>
    </location>
</feature>
<gene>
    <name evidence="15" type="ORF">GA0070613_1800</name>
</gene>
<keyword evidence="7 10" id="KW-0067">ATP-binding</keyword>
<dbReference type="AlphaFoldDB" id="A0A1C5HTI3"/>
<protein>
    <recommendedName>
        <fullName evidence="1">non-specific serine/threonine protein kinase</fullName>
        <ecNumber evidence="1">2.7.11.1</ecNumber>
    </recommendedName>
</protein>
<dbReference type="Proteomes" id="UP000198221">
    <property type="component" value="Chromosome I"/>
</dbReference>
<dbReference type="InterPro" id="IPR000719">
    <property type="entry name" value="Prot_kinase_dom"/>
</dbReference>
<dbReference type="CDD" id="cd14014">
    <property type="entry name" value="STKc_PknB_like"/>
    <property type="match status" value="1"/>
</dbReference>
<evidence type="ECO:0000313" key="16">
    <source>
        <dbReference type="Proteomes" id="UP000198221"/>
    </source>
</evidence>
<dbReference type="Gene3D" id="1.10.510.10">
    <property type="entry name" value="Transferase(Phosphotransferase) domain 1"/>
    <property type="match status" value="1"/>
</dbReference>
<keyword evidence="4" id="KW-0677">Repeat</keyword>
<comment type="catalytic activity">
    <reaction evidence="8">
        <text>L-threonyl-[protein] + ATP = O-phospho-L-threonyl-[protein] + ADP + H(+)</text>
        <dbReference type="Rhea" id="RHEA:46608"/>
        <dbReference type="Rhea" id="RHEA-COMP:11060"/>
        <dbReference type="Rhea" id="RHEA-COMP:11605"/>
        <dbReference type="ChEBI" id="CHEBI:15378"/>
        <dbReference type="ChEBI" id="CHEBI:30013"/>
        <dbReference type="ChEBI" id="CHEBI:30616"/>
        <dbReference type="ChEBI" id="CHEBI:61977"/>
        <dbReference type="ChEBI" id="CHEBI:456216"/>
        <dbReference type="EC" id="2.7.11.1"/>
    </reaction>
</comment>
<accession>A0A1C5HTI3</accession>
<feature type="domain" description="PASTA" evidence="14">
    <location>
        <begin position="358"/>
        <end position="425"/>
    </location>
</feature>
<evidence type="ECO:0000256" key="12">
    <source>
        <dbReference type="SAM" id="Phobius"/>
    </source>
</evidence>
<keyword evidence="2 15" id="KW-0723">Serine/threonine-protein kinase</keyword>
<dbReference type="Gene3D" id="3.30.200.20">
    <property type="entry name" value="Phosphorylase Kinase, domain 1"/>
    <property type="match status" value="1"/>
</dbReference>
<evidence type="ECO:0000256" key="10">
    <source>
        <dbReference type="PROSITE-ProRule" id="PRU10141"/>
    </source>
</evidence>
<evidence type="ECO:0000256" key="9">
    <source>
        <dbReference type="ARBA" id="ARBA00048679"/>
    </source>
</evidence>
<dbReference type="PANTHER" id="PTHR43289:SF6">
    <property type="entry name" value="SERINE_THREONINE-PROTEIN KINASE NEKL-3"/>
    <property type="match status" value="1"/>
</dbReference>
<dbReference type="PANTHER" id="PTHR43289">
    <property type="entry name" value="MITOGEN-ACTIVATED PROTEIN KINASE KINASE KINASE 20-RELATED"/>
    <property type="match status" value="1"/>
</dbReference>
<keyword evidence="12" id="KW-1133">Transmembrane helix</keyword>
<dbReference type="GO" id="GO:0004674">
    <property type="term" value="F:protein serine/threonine kinase activity"/>
    <property type="evidence" value="ECO:0007669"/>
    <property type="project" value="UniProtKB-KW"/>
</dbReference>
<dbReference type="SMART" id="SM00220">
    <property type="entry name" value="S_TKc"/>
    <property type="match status" value="1"/>
</dbReference>
<evidence type="ECO:0000256" key="2">
    <source>
        <dbReference type="ARBA" id="ARBA00022527"/>
    </source>
</evidence>
<proteinExistence type="predicted"/>
<reference evidence="16" key="1">
    <citation type="submission" date="2016-06" db="EMBL/GenBank/DDBJ databases">
        <authorList>
            <person name="Varghese N."/>
            <person name="Submissions Spin"/>
        </authorList>
    </citation>
    <scope>NUCLEOTIDE SEQUENCE [LARGE SCALE GENOMIC DNA]</scope>
    <source>
        <strain evidence="16">DSM 43819</strain>
    </source>
</reference>
<feature type="compositionally biased region" description="Low complexity" evidence="11">
    <location>
        <begin position="560"/>
        <end position="582"/>
    </location>
</feature>
<dbReference type="SMART" id="SM00740">
    <property type="entry name" value="PASTA"/>
    <property type="match status" value="3"/>
</dbReference>
<dbReference type="OrthoDB" id="308915at2"/>
<dbReference type="GO" id="GO:0045717">
    <property type="term" value="P:negative regulation of fatty acid biosynthetic process"/>
    <property type="evidence" value="ECO:0007669"/>
    <property type="project" value="UniProtKB-ARBA"/>
</dbReference>
<keyword evidence="12" id="KW-0812">Transmembrane</keyword>
<dbReference type="GO" id="GO:0005524">
    <property type="term" value="F:ATP binding"/>
    <property type="evidence" value="ECO:0007669"/>
    <property type="project" value="UniProtKB-UniRule"/>
</dbReference>
<dbReference type="PROSITE" id="PS50011">
    <property type="entry name" value="PROTEIN_KINASE_DOM"/>
    <property type="match status" value="1"/>
</dbReference>
<evidence type="ECO:0000256" key="6">
    <source>
        <dbReference type="ARBA" id="ARBA00022777"/>
    </source>
</evidence>
<dbReference type="PROSITE" id="PS51178">
    <property type="entry name" value="PASTA"/>
    <property type="match status" value="3"/>
</dbReference>
<feature type="domain" description="PASTA" evidence="14">
    <location>
        <begin position="426"/>
        <end position="491"/>
    </location>
</feature>
<evidence type="ECO:0000313" key="15">
    <source>
        <dbReference type="EMBL" id="SCG49319.1"/>
    </source>
</evidence>
<feature type="domain" description="PASTA" evidence="14">
    <location>
        <begin position="493"/>
        <end position="559"/>
    </location>
</feature>
<evidence type="ECO:0000256" key="1">
    <source>
        <dbReference type="ARBA" id="ARBA00012513"/>
    </source>
</evidence>
<dbReference type="InterPro" id="IPR011009">
    <property type="entry name" value="Kinase-like_dom_sf"/>
</dbReference>
<dbReference type="InterPro" id="IPR008271">
    <property type="entry name" value="Ser/Thr_kinase_AS"/>
</dbReference>
<dbReference type="NCBIfam" id="NF033483">
    <property type="entry name" value="PknB_PASTA_kin"/>
    <property type="match status" value="1"/>
</dbReference>
<dbReference type="SUPFAM" id="SSF56112">
    <property type="entry name" value="Protein kinase-like (PK-like)"/>
    <property type="match status" value="1"/>
</dbReference>
<name>A0A1C5HTI3_9ACTN</name>
<dbReference type="InterPro" id="IPR017441">
    <property type="entry name" value="Protein_kinase_ATP_BS"/>
</dbReference>
<evidence type="ECO:0000256" key="4">
    <source>
        <dbReference type="ARBA" id="ARBA00022737"/>
    </source>
</evidence>
<dbReference type="Pfam" id="PF03793">
    <property type="entry name" value="PASTA"/>
    <property type="match status" value="3"/>
</dbReference>